<dbReference type="KEGG" id="cmt:CCM_00111"/>
<dbReference type="PANTHER" id="PTHR31845">
    <property type="entry name" value="FINGER DOMAIN PROTEIN, PUTATIVE-RELATED"/>
    <property type="match status" value="1"/>
</dbReference>
<evidence type="ECO:0000256" key="5">
    <source>
        <dbReference type="ARBA" id="ARBA00023242"/>
    </source>
</evidence>
<dbReference type="RefSeq" id="XP_006665334.1">
    <property type="nucleotide sequence ID" value="XM_006665271.1"/>
</dbReference>
<feature type="compositionally biased region" description="Low complexity" evidence="6">
    <location>
        <begin position="534"/>
        <end position="543"/>
    </location>
</feature>
<evidence type="ECO:0000256" key="3">
    <source>
        <dbReference type="ARBA" id="ARBA00023125"/>
    </source>
</evidence>
<dbReference type="Proteomes" id="UP000001610">
    <property type="component" value="Unassembled WGS sequence"/>
</dbReference>
<feature type="region of interest" description="Disordered" evidence="6">
    <location>
        <begin position="649"/>
        <end position="679"/>
    </location>
</feature>
<keyword evidence="4" id="KW-0804">Transcription</keyword>
<evidence type="ECO:0000256" key="6">
    <source>
        <dbReference type="SAM" id="MobiDB-lite"/>
    </source>
</evidence>
<dbReference type="AlphaFoldDB" id="G3J784"/>
<evidence type="ECO:0000256" key="2">
    <source>
        <dbReference type="ARBA" id="ARBA00023015"/>
    </source>
</evidence>
<dbReference type="GO" id="GO:0000981">
    <property type="term" value="F:DNA-binding transcription factor activity, RNA polymerase II-specific"/>
    <property type="evidence" value="ECO:0007669"/>
    <property type="project" value="TreeGrafter"/>
</dbReference>
<dbReference type="CDD" id="cd12148">
    <property type="entry name" value="fungal_TF_MHR"/>
    <property type="match status" value="1"/>
</dbReference>
<keyword evidence="2" id="KW-0805">Transcription regulation</keyword>
<dbReference type="EMBL" id="JH126399">
    <property type="protein sequence ID" value="EGX95457.1"/>
    <property type="molecule type" value="Genomic_DNA"/>
</dbReference>
<dbReference type="GeneID" id="18162146"/>
<feature type="compositionally biased region" description="Polar residues" evidence="6">
    <location>
        <begin position="514"/>
        <end position="533"/>
    </location>
</feature>
<dbReference type="eggNOG" id="ENOG502SR2B">
    <property type="taxonomic scope" value="Eukaryota"/>
</dbReference>
<sequence length="744" mass="82242">MVSLTPKMFLDVSGYSRNVQTRYTSQGRKGSPSPRELFLVLKEPILHLLVAMEFVDPRELMLDPRRTAQIEERLNGLVSLLQASGELPHQAQGQQDGSTPGDYDDSNLTSSQMTDSPMANNTVQVEKQPSPKEWHIPSTYNCFGAANCICRPEPGDAPPPPETDDVCLETYKTQLQHLYPFIVILPSVTAAQLGASRPFLMSAIRMVTSFRSLRSMRAQMYALKKHISDYMLIRSERSMDLLLGIIVILGWYQYHCFAHAQLHNLLSLAISLVGEMGLNRHPVIHEGTRLMAAQPPAPSARNSEEQRAFLGVWFLASSMSTVFGRIDPMRYTSYVKDCIALLASNKEYETDVNLVFLLRIQHLTQRISELNPRDNTIEEFTSIPKAPAAVYISAFQNELDELRAKLPDHLRNDSIIAMYFNTARLRLYEPPIVDKDLISAMADAFTMINAGGGTPLDRLYNTSAALTGWFENWLSVPVPQYACQTTAVAAQLVYALTMLGRWAQLVAPKPVGETTDTSRGTTGLASFEPNPQNARGTAARGTAASPRTVDTCVIVPRLPGPLTPAEGVFDPDLPAAVAHLRAQLKTHPGLMVNVGEILLAICNRFEAANATFQISSTDTRNDEANVWSMTAIKVRITKAKLERWADLVSKEGENHSPSQQLKADMDTSMSGWTPQSAPTSGMMQNDGGAWQGMDPNMPTDQMQNVYGSTPWRSDLLTGVDPAVWFDGYLDWGAVIMNSMGTVEQ</sequence>
<dbReference type="GO" id="GO:0005634">
    <property type="term" value="C:nucleus"/>
    <property type="evidence" value="ECO:0007669"/>
    <property type="project" value="UniProtKB-SubCell"/>
</dbReference>
<proteinExistence type="predicted"/>
<evidence type="ECO:0000313" key="7">
    <source>
        <dbReference type="EMBL" id="EGX95457.1"/>
    </source>
</evidence>
<organism evidence="7 8">
    <name type="scientific">Cordyceps militaris (strain CM01)</name>
    <name type="common">Caterpillar fungus</name>
    <dbReference type="NCBI Taxonomy" id="983644"/>
    <lineage>
        <taxon>Eukaryota</taxon>
        <taxon>Fungi</taxon>
        <taxon>Dikarya</taxon>
        <taxon>Ascomycota</taxon>
        <taxon>Pezizomycotina</taxon>
        <taxon>Sordariomycetes</taxon>
        <taxon>Hypocreomycetidae</taxon>
        <taxon>Hypocreales</taxon>
        <taxon>Cordycipitaceae</taxon>
        <taxon>Cordyceps</taxon>
    </lineage>
</organism>
<gene>
    <name evidence="7" type="ORF">CCM_00111</name>
</gene>
<accession>G3J784</accession>
<feature type="region of interest" description="Disordered" evidence="6">
    <location>
        <begin position="88"/>
        <end position="119"/>
    </location>
</feature>
<reference evidence="7 8" key="1">
    <citation type="journal article" date="2011" name="Genome Biol.">
        <title>Genome sequence of the insect pathogenic fungus Cordyceps militaris, a valued traditional Chinese medicine.</title>
        <authorList>
            <person name="Zheng P."/>
            <person name="Xia Y."/>
            <person name="Xiao G."/>
            <person name="Xiong C."/>
            <person name="Hu X."/>
            <person name="Zhang S."/>
            <person name="Zheng H."/>
            <person name="Huang Y."/>
            <person name="Zhou Y."/>
            <person name="Wang S."/>
            <person name="Zhao G.P."/>
            <person name="Liu X."/>
            <person name="St Leger R.J."/>
            <person name="Wang C."/>
        </authorList>
    </citation>
    <scope>NUCLEOTIDE SEQUENCE [LARGE SCALE GENOMIC DNA]</scope>
    <source>
        <strain evidence="7 8">CM01</strain>
    </source>
</reference>
<dbReference type="OrthoDB" id="5226580at2759"/>
<keyword evidence="8" id="KW-1185">Reference proteome</keyword>
<dbReference type="HOGENOM" id="CLU_006524_9_1_1"/>
<evidence type="ECO:0000256" key="1">
    <source>
        <dbReference type="ARBA" id="ARBA00004123"/>
    </source>
</evidence>
<evidence type="ECO:0000313" key="8">
    <source>
        <dbReference type="Proteomes" id="UP000001610"/>
    </source>
</evidence>
<name>G3J784_CORMM</name>
<evidence type="ECO:0000256" key="4">
    <source>
        <dbReference type="ARBA" id="ARBA00023163"/>
    </source>
</evidence>
<dbReference type="PANTHER" id="PTHR31845:SF10">
    <property type="entry name" value="ZN(II)2CYS6 TRANSCRIPTION FACTOR (EUROFUNG)"/>
    <property type="match status" value="1"/>
</dbReference>
<dbReference type="GO" id="GO:0000976">
    <property type="term" value="F:transcription cis-regulatory region binding"/>
    <property type="evidence" value="ECO:0007669"/>
    <property type="project" value="TreeGrafter"/>
</dbReference>
<feature type="region of interest" description="Disordered" evidence="6">
    <location>
        <begin position="511"/>
        <end position="543"/>
    </location>
</feature>
<comment type="subcellular location">
    <subcellularLocation>
        <location evidence="1">Nucleus</location>
    </subcellularLocation>
</comment>
<keyword evidence="3" id="KW-0238">DNA-binding</keyword>
<dbReference type="InterPro" id="IPR051089">
    <property type="entry name" value="prtT"/>
</dbReference>
<dbReference type="OMA" id="LMAAIRM"/>
<dbReference type="VEuPathDB" id="FungiDB:CCM_00111"/>
<dbReference type="STRING" id="983644.G3J784"/>
<feature type="compositionally biased region" description="Polar residues" evidence="6">
    <location>
        <begin position="655"/>
        <end position="679"/>
    </location>
</feature>
<feature type="compositionally biased region" description="Polar residues" evidence="6">
    <location>
        <begin position="106"/>
        <end position="119"/>
    </location>
</feature>
<keyword evidence="5" id="KW-0539">Nucleus</keyword>
<protein>
    <submittedName>
        <fullName evidence="7">tRNA processing endoribonuclease, putative</fullName>
    </submittedName>
</protein>
<dbReference type="InParanoid" id="G3J784"/>